<sequence length="182" mass="19866">MRALSLRERRLIAIALAVLAVALVWLLVVAPLLNGFTERAAERDTLSAAYQRNSRLINAIPAQRRRAETQGALKDSFFLAAPNANLARDRLRERLRKEFAQAGGSVSAVQDVPSPAGSARAWVQGRMTLPQLQAMLGTLDNSPPYLITESLRVSADKAMETGRLDILDIRLEASVPTLPAAR</sequence>
<dbReference type="AlphaFoldDB" id="A0A4Q1KJ86"/>
<dbReference type="OrthoDB" id="7572100at2"/>
<accession>A0A4Q1KJ86</accession>
<comment type="caution">
    <text evidence="1">The sequence shown here is derived from an EMBL/GenBank/DDBJ whole genome shotgun (WGS) entry which is preliminary data.</text>
</comment>
<dbReference type="Pfam" id="PF10741">
    <property type="entry name" value="T2SSM_b"/>
    <property type="match status" value="1"/>
</dbReference>
<dbReference type="EMBL" id="SBKP01000003">
    <property type="protein sequence ID" value="RXR29891.1"/>
    <property type="molecule type" value="Genomic_DNA"/>
</dbReference>
<evidence type="ECO:0008006" key="3">
    <source>
        <dbReference type="Google" id="ProtNLM"/>
    </source>
</evidence>
<dbReference type="Proteomes" id="UP000290958">
    <property type="component" value="Unassembled WGS sequence"/>
</dbReference>
<name>A0A4Q1KJ86_9SPHN</name>
<organism evidence="1 2">
    <name type="scientific">Sphingobium fluviale</name>
    <dbReference type="NCBI Taxonomy" id="2506423"/>
    <lineage>
        <taxon>Bacteria</taxon>
        <taxon>Pseudomonadati</taxon>
        <taxon>Pseudomonadota</taxon>
        <taxon>Alphaproteobacteria</taxon>
        <taxon>Sphingomonadales</taxon>
        <taxon>Sphingomonadaceae</taxon>
        <taxon>Sphingobium</taxon>
    </lineage>
</organism>
<keyword evidence="2" id="KW-1185">Reference proteome</keyword>
<reference evidence="2" key="1">
    <citation type="submission" date="2019-01" db="EMBL/GenBank/DDBJ databases">
        <title>Cytophagaceae bacterium strain CAR-16.</title>
        <authorList>
            <person name="Chen W.-M."/>
        </authorList>
    </citation>
    <scope>NUCLEOTIDE SEQUENCE [LARGE SCALE GENOMIC DNA]</scope>
    <source>
        <strain evidence="2">CHR27</strain>
    </source>
</reference>
<dbReference type="InterPro" id="IPR034756">
    <property type="entry name" value="T2SSM_b"/>
</dbReference>
<evidence type="ECO:0000313" key="1">
    <source>
        <dbReference type="EMBL" id="RXR29891.1"/>
    </source>
</evidence>
<proteinExistence type="predicted"/>
<evidence type="ECO:0000313" key="2">
    <source>
        <dbReference type="Proteomes" id="UP000290958"/>
    </source>
</evidence>
<dbReference type="RefSeq" id="WP_129403428.1">
    <property type="nucleotide sequence ID" value="NZ_SBKP01000003.1"/>
</dbReference>
<dbReference type="NCBIfam" id="NF040576">
    <property type="entry name" value="T2SS_GspM_XpsM"/>
    <property type="match status" value="1"/>
</dbReference>
<gene>
    <name evidence="1" type="ORF">EQG66_04965</name>
</gene>
<protein>
    <recommendedName>
        <fullName evidence="3">General secretion pathway protein GspM</fullName>
    </recommendedName>
</protein>